<feature type="transmembrane region" description="Helical" evidence="7">
    <location>
        <begin position="332"/>
        <end position="352"/>
    </location>
</feature>
<organism evidence="9 10">
    <name type="scientific">Actinia tenebrosa</name>
    <name type="common">Australian red waratah sea anemone</name>
    <dbReference type="NCBI Taxonomy" id="6105"/>
    <lineage>
        <taxon>Eukaryota</taxon>
        <taxon>Metazoa</taxon>
        <taxon>Cnidaria</taxon>
        <taxon>Anthozoa</taxon>
        <taxon>Hexacorallia</taxon>
        <taxon>Actiniaria</taxon>
        <taxon>Actiniidae</taxon>
        <taxon>Actinia</taxon>
    </lineage>
</organism>
<feature type="transmembrane region" description="Helical" evidence="7">
    <location>
        <begin position="57"/>
        <end position="77"/>
    </location>
</feature>
<dbReference type="InterPro" id="IPR036259">
    <property type="entry name" value="MFS_trans_sf"/>
</dbReference>
<keyword evidence="5 7" id="KW-0472">Membrane</keyword>
<dbReference type="PANTHER" id="PTHR16172">
    <property type="entry name" value="MAJOR FACILITATOR SUPERFAMILY DOMAIN-CONTAINING PROTEIN 6-LIKE"/>
    <property type="match status" value="1"/>
</dbReference>
<keyword evidence="4 7" id="KW-1133">Transmembrane helix</keyword>
<feature type="transmembrane region" description="Helical" evidence="7">
    <location>
        <begin position="24"/>
        <end position="45"/>
    </location>
</feature>
<feature type="compositionally biased region" description="Basic and acidic residues" evidence="6">
    <location>
        <begin position="569"/>
        <end position="581"/>
    </location>
</feature>
<reference evidence="10" key="1">
    <citation type="submission" date="2025-08" db="UniProtKB">
        <authorList>
            <consortium name="RefSeq"/>
        </authorList>
    </citation>
    <scope>IDENTIFICATION</scope>
    <source>
        <tissue evidence="10">Tentacle</tissue>
    </source>
</reference>
<evidence type="ECO:0000313" key="10">
    <source>
        <dbReference type="RefSeq" id="XP_031566780.1"/>
    </source>
</evidence>
<keyword evidence="9" id="KW-1185">Reference proteome</keyword>
<feature type="transmembrane region" description="Helical" evidence="7">
    <location>
        <begin position="435"/>
        <end position="456"/>
    </location>
</feature>
<dbReference type="InterPro" id="IPR024989">
    <property type="entry name" value="MFS_assoc_dom"/>
</dbReference>
<dbReference type="PANTHER" id="PTHR16172:SF2">
    <property type="entry name" value="MAJOR FACILITATOR SUPERFAMILY DOMAIN-CONTAINING PROTEIN 6"/>
    <property type="match status" value="1"/>
</dbReference>
<proteinExistence type="inferred from homology"/>
<dbReference type="Gene3D" id="1.20.1250.20">
    <property type="entry name" value="MFS general substrate transporter like domains"/>
    <property type="match status" value="2"/>
</dbReference>
<feature type="domain" description="Major facilitator superfamily associated" evidence="8">
    <location>
        <begin position="25"/>
        <end position="534"/>
    </location>
</feature>
<dbReference type="KEGG" id="aten:116301803"/>
<protein>
    <submittedName>
        <fullName evidence="10">Major facilitator superfamily domain-containing protein 6-like</fullName>
    </submittedName>
</protein>
<feature type="transmembrane region" description="Helical" evidence="7">
    <location>
        <begin position="89"/>
        <end position="108"/>
    </location>
</feature>
<feature type="transmembrane region" description="Helical" evidence="7">
    <location>
        <begin position="462"/>
        <end position="480"/>
    </location>
</feature>
<feature type="transmembrane region" description="Helical" evidence="7">
    <location>
        <begin position="408"/>
        <end position="428"/>
    </location>
</feature>
<evidence type="ECO:0000256" key="6">
    <source>
        <dbReference type="SAM" id="MobiDB-lite"/>
    </source>
</evidence>
<comment type="subcellular location">
    <subcellularLocation>
        <location evidence="1">Membrane</location>
        <topology evidence="1">Multi-pass membrane protein</topology>
    </subcellularLocation>
</comment>
<evidence type="ECO:0000256" key="3">
    <source>
        <dbReference type="ARBA" id="ARBA00022692"/>
    </source>
</evidence>
<feature type="region of interest" description="Disordered" evidence="6">
    <location>
        <begin position="569"/>
        <end position="601"/>
    </location>
</feature>
<dbReference type="InterPro" id="IPR051717">
    <property type="entry name" value="MFS_MFSD6"/>
</dbReference>
<feature type="transmembrane region" description="Helical" evidence="7">
    <location>
        <begin position="298"/>
        <end position="316"/>
    </location>
</feature>
<evidence type="ECO:0000256" key="7">
    <source>
        <dbReference type="SAM" id="Phobius"/>
    </source>
</evidence>
<dbReference type="Pfam" id="PF12832">
    <property type="entry name" value="MFS_1_like"/>
    <property type="match status" value="1"/>
</dbReference>
<evidence type="ECO:0000256" key="2">
    <source>
        <dbReference type="ARBA" id="ARBA00005241"/>
    </source>
</evidence>
<evidence type="ECO:0000256" key="1">
    <source>
        <dbReference type="ARBA" id="ARBA00004141"/>
    </source>
</evidence>
<evidence type="ECO:0000256" key="5">
    <source>
        <dbReference type="ARBA" id="ARBA00023136"/>
    </source>
</evidence>
<dbReference type="SUPFAM" id="SSF103473">
    <property type="entry name" value="MFS general substrate transporter"/>
    <property type="match status" value="1"/>
</dbReference>
<dbReference type="Proteomes" id="UP000515163">
    <property type="component" value="Unplaced"/>
</dbReference>
<feature type="compositionally biased region" description="Basic and acidic residues" evidence="6">
    <location>
        <begin position="590"/>
        <end position="601"/>
    </location>
</feature>
<dbReference type="AlphaFoldDB" id="A0A6P8IJ83"/>
<dbReference type="RefSeq" id="XP_031566780.1">
    <property type="nucleotide sequence ID" value="XM_031710920.1"/>
</dbReference>
<sequence>MQSKMDKSTGKKTRSFKCNVERDLFAYKGFSFFLYGAFGSFYPYLLLYFKQYGLSSFQAGSIVGIRPLIQLFGAPFWTAIGERFKAERIVLMCGVLAWLIKALILLFVTPHKQLCVENYTNSTNNITSVYTSDLWRPHESQNHEWTLVTSLGKPNLVPKNKLVQVENPVKPAKRSQMSRQQKRKEFVDKTMNNRHRDEIFRSKYPSSKLGSDRILFETMNYKRTISNVITVKHYVHSLNQTVSFITQVDDEEITYMFWIFLMIIVIAEFLESPTYALSDASLLNRLADDRSYYGRIRLWGAIGWAISTAIVGYLIFKTSFILCGLLKPNYDVIFYVYFGFVSCAFICSYWFSFKENEEHHKSSFRKALNELCCAKHCVFMIAIIFTGCCYGLLFHFVNWYIDDKGGSAIVMGAAGAARELGEMIFFFCGGVCVRILGNLNTMAICLVSYSACFYWYSVIESPWLAVLLEALDGSIYGLVWSNSIDYMSTIGAPIGAVVTMQGILQGLFYGLGNGGGTVLSGHLYDKLGPQKTFQIFAKASLVILFCLLLGYPFASTGFARQREHIGETEYKPVVTDSHEDEPAIGSSNESAKKEPALDESQ</sequence>
<name>A0A6P8IJ83_ACTTE</name>
<dbReference type="GO" id="GO:0016020">
    <property type="term" value="C:membrane"/>
    <property type="evidence" value="ECO:0007669"/>
    <property type="project" value="UniProtKB-SubCell"/>
</dbReference>
<evidence type="ECO:0000313" key="9">
    <source>
        <dbReference type="Proteomes" id="UP000515163"/>
    </source>
</evidence>
<evidence type="ECO:0000256" key="4">
    <source>
        <dbReference type="ARBA" id="ARBA00022989"/>
    </source>
</evidence>
<feature type="transmembrane region" description="Helical" evidence="7">
    <location>
        <begin position="492"/>
        <end position="512"/>
    </location>
</feature>
<gene>
    <name evidence="10" type="primary">LOC116301803</name>
</gene>
<feature type="transmembrane region" description="Helical" evidence="7">
    <location>
        <begin position="532"/>
        <end position="554"/>
    </location>
</feature>
<dbReference type="GeneID" id="116301803"/>
<feature type="transmembrane region" description="Helical" evidence="7">
    <location>
        <begin position="373"/>
        <end position="396"/>
    </location>
</feature>
<accession>A0A6P8IJ83</accession>
<feature type="transmembrane region" description="Helical" evidence="7">
    <location>
        <begin position="255"/>
        <end position="277"/>
    </location>
</feature>
<evidence type="ECO:0000259" key="8">
    <source>
        <dbReference type="Pfam" id="PF12832"/>
    </source>
</evidence>
<dbReference type="OrthoDB" id="515887at2759"/>
<dbReference type="InParanoid" id="A0A6P8IJ83"/>
<comment type="similarity">
    <text evidence="2">Belongs to the major facilitator superfamily. MFSD6 family.</text>
</comment>
<keyword evidence="3 7" id="KW-0812">Transmembrane</keyword>